<sequence length="544" mass="58887">MTKQFRRILVLLMTCAMLMTGCQSADSQTAKTAETTSAPAAAEQTTEGVSLHYEGSLKFTGMAEPFEVAYDDIYAMPFVETSVHSVSSSGEEADNTVKGVLLETILAEHGMSQKDFSTIRLIAGDGYAIDVTADLLNNKDIVLAYEFDGAALEEKEMPLRAAIDDVRSMYYVSNLVEIAAISEGVEAMESVPARMVMLETAYASGIETEPFTYYESEDKSVLMSDLVDAYVSEGKGNPAFKANDGFEKSEDYDVVYNGYLKITGEDAPLFTGKDLPKGMNVKSVMTLGVGDTTFISVGSALAYGQMNGTVGDVEGIKLIDALTAAGIEGDLFKFSDNTGYEVEITKEELASGILRLSDDGTAAAKFDESMPKKYNVKHLLTIEAVAGEATMEAADVSETTDTANVSTEGTDGDAAVELPEWTVTFDGLSDGSFDLTSEKAARKLTLISLHTEHTKNDEKKPNDWEGYRVLEMLEFLHVEDFSALVITAGDGYEVELPKDQIDEDTILAVIKNGEPVKADNLVQLVQNTEFSTTWVKGVVKITVK</sequence>
<dbReference type="Proteomes" id="UP000746471">
    <property type="component" value="Unassembled WGS sequence"/>
</dbReference>
<dbReference type="EMBL" id="JAHBCL010000014">
    <property type="protein sequence ID" value="MBS7526901.1"/>
    <property type="molecule type" value="Genomic_DNA"/>
</dbReference>
<dbReference type="SUPFAM" id="SSF56524">
    <property type="entry name" value="Oxidoreductase molybdopterin-binding domain"/>
    <property type="match status" value="2"/>
</dbReference>
<feature type="signal peptide" evidence="1">
    <location>
        <begin position="1"/>
        <end position="25"/>
    </location>
</feature>
<keyword evidence="1" id="KW-0732">Signal</keyword>
<reference evidence="2 3" key="1">
    <citation type="submission" date="2021-05" db="EMBL/GenBank/DDBJ databases">
        <title>Fusibacter ferrireducens sp. nov., an anaerobic, sulfur- and Fe-reducing bacterium isolated from the mangrove sediment.</title>
        <authorList>
            <person name="Qiu D."/>
        </authorList>
    </citation>
    <scope>NUCLEOTIDE SEQUENCE [LARGE SCALE GENOMIC DNA]</scope>
    <source>
        <strain evidence="2 3">DSM 12116</strain>
    </source>
</reference>
<gene>
    <name evidence="2" type="ORF">KHM83_09445</name>
</gene>
<dbReference type="Gene3D" id="3.90.420.10">
    <property type="entry name" value="Oxidoreductase, molybdopterin-binding domain"/>
    <property type="match status" value="2"/>
</dbReference>
<feature type="chain" id="PRO_5046778715" description="Oxidoreductase molybdopterin binding domain-containing protein" evidence="1">
    <location>
        <begin position="26"/>
        <end position="544"/>
    </location>
</feature>
<accession>A0ABS5PPD1</accession>
<dbReference type="InterPro" id="IPR036374">
    <property type="entry name" value="OxRdtase_Mopterin-bd_sf"/>
</dbReference>
<name>A0ABS5PPD1_9FIRM</name>
<evidence type="ECO:0000256" key="1">
    <source>
        <dbReference type="SAM" id="SignalP"/>
    </source>
</evidence>
<organism evidence="2 3">
    <name type="scientific">Fusibacter paucivorans</name>
    <dbReference type="NCBI Taxonomy" id="76009"/>
    <lineage>
        <taxon>Bacteria</taxon>
        <taxon>Bacillati</taxon>
        <taxon>Bacillota</taxon>
        <taxon>Clostridia</taxon>
        <taxon>Eubacteriales</taxon>
        <taxon>Eubacteriales Family XII. Incertae Sedis</taxon>
        <taxon>Fusibacter</taxon>
    </lineage>
</organism>
<evidence type="ECO:0008006" key="4">
    <source>
        <dbReference type="Google" id="ProtNLM"/>
    </source>
</evidence>
<dbReference type="RefSeq" id="WP_213236762.1">
    <property type="nucleotide sequence ID" value="NZ_JAHBCL010000014.1"/>
</dbReference>
<evidence type="ECO:0000313" key="3">
    <source>
        <dbReference type="Proteomes" id="UP000746471"/>
    </source>
</evidence>
<protein>
    <recommendedName>
        <fullName evidence="4">Oxidoreductase molybdopterin binding domain-containing protein</fullName>
    </recommendedName>
</protein>
<dbReference type="PROSITE" id="PS51257">
    <property type="entry name" value="PROKAR_LIPOPROTEIN"/>
    <property type="match status" value="1"/>
</dbReference>
<keyword evidence="3" id="KW-1185">Reference proteome</keyword>
<proteinExistence type="predicted"/>
<comment type="caution">
    <text evidence="2">The sequence shown here is derived from an EMBL/GenBank/DDBJ whole genome shotgun (WGS) entry which is preliminary data.</text>
</comment>
<evidence type="ECO:0000313" key="2">
    <source>
        <dbReference type="EMBL" id="MBS7526901.1"/>
    </source>
</evidence>